<dbReference type="PANTHER" id="PTHR45339">
    <property type="entry name" value="HYBRID SIGNAL TRANSDUCTION HISTIDINE KINASE J"/>
    <property type="match status" value="1"/>
</dbReference>
<evidence type="ECO:0000256" key="2">
    <source>
        <dbReference type="ARBA" id="ARBA00006402"/>
    </source>
</evidence>
<dbReference type="InterPro" id="IPR036890">
    <property type="entry name" value="HATPase_C_sf"/>
</dbReference>
<keyword evidence="11" id="KW-1133">Transmembrane helix</keyword>
<comment type="function">
    <text evidence="8">May play the central regulatory role in sporulation. It may be an element of the effector pathway responsible for the activation of sporulation genes in response to nutritional stress. Spo0A may act in concert with spo0H (a sigma factor) to control the expression of some genes that are critical to the sporulation process.</text>
</comment>
<dbReference type="Gene3D" id="1.10.287.130">
    <property type="match status" value="1"/>
</dbReference>
<dbReference type="SUPFAM" id="SSF52172">
    <property type="entry name" value="CheY-like"/>
    <property type="match status" value="1"/>
</dbReference>
<protein>
    <recommendedName>
        <fullName evidence="9">Circadian input-output histidine kinase CikA</fullName>
        <ecNumber evidence="3">2.7.13.3</ecNumber>
    </recommendedName>
    <alternativeName>
        <fullName evidence="4">Stage 0 sporulation protein A homolog</fullName>
    </alternativeName>
</protein>
<feature type="transmembrane region" description="Helical" evidence="11">
    <location>
        <begin position="367"/>
        <end position="390"/>
    </location>
</feature>
<feature type="modified residue" description="4-aspartylphosphate" evidence="10">
    <location>
        <position position="1239"/>
    </location>
</feature>
<dbReference type="InterPro" id="IPR000160">
    <property type="entry name" value="GGDEF_dom"/>
</dbReference>
<keyword evidence="6" id="KW-0418">Kinase</keyword>
<gene>
    <name evidence="15" type="primary">rpfC_2</name>
    <name evidence="15" type="ORF">BEI61_00222</name>
</gene>
<evidence type="ECO:0000256" key="3">
    <source>
        <dbReference type="ARBA" id="ARBA00012438"/>
    </source>
</evidence>
<keyword evidence="11" id="KW-0472">Membrane</keyword>
<dbReference type="InterPro" id="IPR005467">
    <property type="entry name" value="His_kinase_dom"/>
</dbReference>
<comment type="similarity">
    <text evidence="2">In the N-terminal section; belongs to the phytochrome family.</text>
</comment>
<dbReference type="Gene3D" id="3.30.450.20">
    <property type="entry name" value="PAS domain"/>
    <property type="match status" value="2"/>
</dbReference>
<dbReference type="CDD" id="cd00082">
    <property type="entry name" value="HisKA"/>
    <property type="match status" value="1"/>
</dbReference>
<comment type="catalytic activity">
    <reaction evidence="1">
        <text>ATP + protein L-histidine = ADP + protein N-phospho-L-histidine.</text>
        <dbReference type="EC" id="2.7.13.3"/>
    </reaction>
</comment>
<dbReference type="Proteomes" id="UP000094067">
    <property type="component" value="Unassembled WGS sequence"/>
</dbReference>
<dbReference type="InterPro" id="IPR001789">
    <property type="entry name" value="Sig_transdc_resp-reg_receiver"/>
</dbReference>
<dbReference type="InterPro" id="IPR011006">
    <property type="entry name" value="CheY-like_superfamily"/>
</dbReference>
<dbReference type="SMART" id="SM00267">
    <property type="entry name" value="GGDEF"/>
    <property type="match status" value="1"/>
</dbReference>
<proteinExistence type="inferred from homology"/>
<dbReference type="CDD" id="cd16922">
    <property type="entry name" value="HATPase_EvgS-ArcB-TorS-like"/>
    <property type="match status" value="1"/>
</dbReference>
<evidence type="ECO:0000259" key="13">
    <source>
        <dbReference type="PROSITE" id="PS50110"/>
    </source>
</evidence>
<dbReference type="EMBL" id="MCGH01000001">
    <property type="protein sequence ID" value="ODM08593.1"/>
    <property type="molecule type" value="Genomic_DNA"/>
</dbReference>
<dbReference type="PRINTS" id="PR00344">
    <property type="entry name" value="BCTRLSENSOR"/>
</dbReference>
<dbReference type="PROSITE" id="PS50109">
    <property type="entry name" value="HIS_KIN"/>
    <property type="match status" value="1"/>
</dbReference>
<dbReference type="InterPro" id="IPR043128">
    <property type="entry name" value="Rev_trsase/Diguanyl_cyclase"/>
</dbReference>
<feature type="domain" description="Response regulatory" evidence="13">
    <location>
        <begin position="1187"/>
        <end position="1308"/>
    </location>
</feature>
<dbReference type="RefSeq" id="WP_081331006.1">
    <property type="nucleotide sequence ID" value="NZ_MCGH01000001.1"/>
</dbReference>
<evidence type="ECO:0000259" key="14">
    <source>
        <dbReference type="PROSITE" id="PS50887"/>
    </source>
</evidence>
<comment type="caution">
    <text evidence="15">The sequence shown here is derived from an EMBL/GenBank/DDBJ whole genome shotgun (WGS) entry which is preliminary data.</text>
</comment>
<dbReference type="SMART" id="SM00388">
    <property type="entry name" value="HisKA"/>
    <property type="match status" value="1"/>
</dbReference>
<evidence type="ECO:0000256" key="6">
    <source>
        <dbReference type="ARBA" id="ARBA00022777"/>
    </source>
</evidence>
<dbReference type="InterPro" id="IPR013655">
    <property type="entry name" value="PAS_fold_3"/>
</dbReference>
<dbReference type="PATRIC" id="fig|1432052.4.peg.244"/>
<evidence type="ECO:0000256" key="1">
    <source>
        <dbReference type="ARBA" id="ARBA00000085"/>
    </source>
</evidence>
<sequence length="1314" mass="148907">MTIKKKTIFKLFIVPLILVMVVQSMISYGTFFFSGTPFLLKEYSVGILNQTVENRRILLENNMVQRWSDLEEEVSVANSTMERIVQNRERTPEKFLRSNSMQKEFLQAMVDTCLSVMRKNTVTGSFLILANDQVGGDDTVCQGIYFRDSDPEGTPPDYSDILLERGSSSFSHEKGIPFDTLWTTDFHFGESGAEAWDNFFYKPYEAAKLYPDTKFTNLAYWSEPFVMEGNSRSDSYRMITYSVPLIYEGTVYGVMGVEISTKYMAELLPVRELSSKNQGSYMLAKYTEDGTLLPLVVTGTAALEEEALTAEKTRYDSLYGIKVRGKDAYANISRLHLYNTNTPFAEETWVVAGIEGKDTLFGIGDKIIWNLLIAILVGLGFGVVAIYVIVSNLTKPIRRLVECIRDSRENKLSGYQMSDITEVDELYEVVRELTNKQQEAEYSLMEEKERYRIALQSSTDILYAYDVRQGSLDVYNVDGKEEGDNEESTIECHYTREDLLRMEKEVVHEDDRELVREALKGQGEINLVFQARLGEQDKGYSWVEMTGKVIYDSNRERSKIIGSIKNIHEKKIRELMELDTVRRDPVTGLYKRNIGEKLITAQIEEGNTGSLLLLDMDKFRDLDEKYGIVFGDAILEQIGAMVMDMKHRLIGEGRLVPLAVREGGDEILVWLENGNRTDAEDFLRELRDGLARLFPDSEFCLQLSSGVAEIKEGESFADLLDRAEWALAYAKITRDGATAFYEDLSREQLERARRKPEIDEIVSVTYQRGIPMVPLVFNFFDKSNDVAGILSVLLVKLGTHYGLSDIVISRAEPEYHTVHPEYQWHTNPESRIEGRVHYFNAEEYERYAAGLNEGYRIVGSEEQNDRAGEFYMLPAGAGCFVVPMYDNGEYAGCIVYGTTEEKSTFREEISREFVEISKIIESNINREKYDLASRAKSDFLSRMSHEIRTPMNAIIGMTGIAMREKEEPDKVEDCLKKIDRSSQYLLSLINDILDMSKIESGKMKLEIGSFSMKELADGIANLIEPQAQAKGISFKQELDIPEEWVRGDSLRLNQVLINLLGNAVKFTPEGGCVTLKMLQKPLPGGGINTLFSVKDTGIGVSGEDKQRIFRSFEQADDNTSRQYGGTGLGLAISERLVRMMGGLIELDSEEGEGSEFYFSLRQEKGTMPENRANGEAKEEKTKLEGKRVLLVEDNELNLEIAQTVLEMQKCLVDSVVNGQEAVDTFRESEEDYYDLILMDIRMPVMDGLEATRLIRALNRPDARMVPIVAMSANAFEEDMKKSLESGMNAHLAKPFQVEALVETLHTIMKEKGAS</sequence>
<feature type="domain" description="Histidine kinase" evidence="12">
    <location>
        <begin position="942"/>
        <end position="1164"/>
    </location>
</feature>
<dbReference type="CDD" id="cd00130">
    <property type="entry name" value="PAS"/>
    <property type="match status" value="1"/>
</dbReference>
<keyword evidence="7" id="KW-0902">Two-component regulatory system</keyword>
<reference evidence="15 16" key="1">
    <citation type="submission" date="2016-07" db="EMBL/GenBank/DDBJ databases">
        <title>Characterization of isolates of Eisenbergiella tayi derived from blood cultures, using whole genome sequencing.</title>
        <authorList>
            <person name="Burdz T."/>
            <person name="Wiebe D."/>
            <person name="Huynh C."/>
            <person name="Bernard K."/>
        </authorList>
    </citation>
    <scope>NUCLEOTIDE SEQUENCE [LARGE SCALE GENOMIC DNA]</scope>
    <source>
        <strain evidence="15 16">NML 110608</strain>
    </source>
</reference>
<evidence type="ECO:0000256" key="7">
    <source>
        <dbReference type="ARBA" id="ARBA00023012"/>
    </source>
</evidence>
<dbReference type="SUPFAM" id="SSF47384">
    <property type="entry name" value="Homodimeric domain of signal transducing histidine kinase"/>
    <property type="match status" value="1"/>
</dbReference>
<dbReference type="NCBIfam" id="TIGR00254">
    <property type="entry name" value="GGDEF"/>
    <property type="match status" value="1"/>
</dbReference>
<dbReference type="InterPro" id="IPR003594">
    <property type="entry name" value="HATPase_dom"/>
</dbReference>
<keyword evidence="15" id="KW-0808">Transferase</keyword>
<dbReference type="Pfam" id="PF00990">
    <property type="entry name" value="GGDEF"/>
    <property type="match status" value="1"/>
</dbReference>
<feature type="transmembrane region" description="Helical" evidence="11">
    <location>
        <begin position="12"/>
        <end position="33"/>
    </location>
</feature>
<evidence type="ECO:0000256" key="11">
    <source>
        <dbReference type="SAM" id="Phobius"/>
    </source>
</evidence>
<evidence type="ECO:0000256" key="4">
    <source>
        <dbReference type="ARBA" id="ARBA00018672"/>
    </source>
</evidence>
<dbReference type="InterPro" id="IPR004358">
    <property type="entry name" value="Sig_transdc_His_kin-like_C"/>
</dbReference>
<dbReference type="SUPFAM" id="SSF55073">
    <property type="entry name" value="Nucleotide cyclase"/>
    <property type="match status" value="1"/>
</dbReference>
<name>A0A1E3AIL9_9FIRM</name>
<dbReference type="FunFam" id="3.30.565.10:FF:000010">
    <property type="entry name" value="Sensor histidine kinase RcsC"/>
    <property type="match status" value="1"/>
</dbReference>
<evidence type="ECO:0000313" key="15">
    <source>
        <dbReference type="EMBL" id="ODM08593.1"/>
    </source>
</evidence>
<accession>A0A1E3AIL9</accession>
<feature type="domain" description="GGDEF" evidence="14">
    <location>
        <begin position="607"/>
        <end position="743"/>
    </location>
</feature>
<dbReference type="Gene3D" id="3.30.70.270">
    <property type="match status" value="1"/>
</dbReference>
<dbReference type="InterPro" id="IPR036097">
    <property type="entry name" value="HisK_dim/P_sf"/>
</dbReference>
<dbReference type="InterPro" id="IPR003661">
    <property type="entry name" value="HisK_dim/P_dom"/>
</dbReference>
<dbReference type="Gene3D" id="3.30.565.10">
    <property type="entry name" value="Histidine kinase-like ATPase, C-terminal domain"/>
    <property type="match status" value="1"/>
</dbReference>
<evidence type="ECO:0000259" key="12">
    <source>
        <dbReference type="PROSITE" id="PS50109"/>
    </source>
</evidence>
<dbReference type="PROSITE" id="PS50110">
    <property type="entry name" value="RESPONSE_REGULATORY"/>
    <property type="match status" value="1"/>
</dbReference>
<evidence type="ECO:0000256" key="10">
    <source>
        <dbReference type="PROSITE-ProRule" id="PRU00169"/>
    </source>
</evidence>
<dbReference type="Pfam" id="PF00512">
    <property type="entry name" value="HisKA"/>
    <property type="match status" value="1"/>
</dbReference>
<dbReference type="EC" id="2.7.13.3" evidence="3"/>
<dbReference type="PROSITE" id="PS50887">
    <property type="entry name" value="GGDEF"/>
    <property type="match status" value="1"/>
</dbReference>
<evidence type="ECO:0000256" key="9">
    <source>
        <dbReference type="ARBA" id="ARBA00074306"/>
    </source>
</evidence>
<keyword evidence="11" id="KW-0812">Transmembrane</keyword>
<evidence type="ECO:0000256" key="5">
    <source>
        <dbReference type="ARBA" id="ARBA00022553"/>
    </source>
</evidence>
<dbReference type="CDD" id="cd17546">
    <property type="entry name" value="REC_hyHK_CKI1_RcsC-like"/>
    <property type="match status" value="1"/>
</dbReference>
<dbReference type="Gene3D" id="3.40.50.2300">
    <property type="match status" value="1"/>
</dbReference>
<dbReference type="InterPro" id="IPR029787">
    <property type="entry name" value="Nucleotide_cyclase"/>
</dbReference>
<dbReference type="InterPro" id="IPR000014">
    <property type="entry name" value="PAS"/>
</dbReference>
<dbReference type="SUPFAM" id="SSF55785">
    <property type="entry name" value="PYP-like sensor domain (PAS domain)"/>
    <property type="match status" value="1"/>
</dbReference>
<dbReference type="InterPro" id="IPR035965">
    <property type="entry name" value="PAS-like_dom_sf"/>
</dbReference>
<dbReference type="PANTHER" id="PTHR45339:SF3">
    <property type="entry name" value="HISTIDINE KINASE"/>
    <property type="match status" value="1"/>
</dbReference>
<dbReference type="CDD" id="cd01949">
    <property type="entry name" value="GGDEF"/>
    <property type="match status" value="1"/>
</dbReference>
<evidence type="ECO:0000313" key="16">
    <source>
        <dbReference type="Proteomes" id="UP000094067"/>
    </source>
</evidence>
<dbReference type="SMART" id="SM00387">
    <property type="entry name" value="HATPase_c"/>
    <property type="match status" value="1"/>
</dbReference>
<dbReference type="SMART" id="SM00448">
    <property type="entry name" value="REC"/>
    <property type="match status" value="1"/>
</dbReference>
<dbReference type="Pfam" id="PF08447">
    <property type="entry name" value="PAS_3"/>
    <property type="match status" value="1"/>
</dbReference>
<dbReference type="Pfam" id="PF02518">
    <property type="entry name" value="HATPase_c"/>
    <property type="match status" value="1"/>
</dbReference>
<dbReference type="GO" id="GO:0000155">
    <property type="term" value="F:phosphorelay sensor kinase activity"/>
    <property type="evidence" value="ECO:0007669"/>
    <property type="project" value="InterPro"/>
</dbReference>
<dbReference type="SUPFAM" id="SSF55874">
    <property type="entry name" value="ATPase domain of HSP90 chaperone/DNA topoisomerase II/histidine kinase"/>
    <property type="match status" value="1"/>
</dbReference>
<dbReference type="Pfam" id="PF00072">
    <property type="entry name" value="Response_reg"/>
    <property type="match status" value="1"/>
</dbReference>
<organism evidence="15 16">
    <name type="scientific">Eisenbergiella tayi</name>
    <dbReference type="NCBI Taxonomy" id="1432052"/>
    <lineage>
        <taxon>Bacteria</taxon>
        <taxon>Bacillati</taxon>
        <taxon>Bacillota</taxon>
        <taxon>Clostridia</taxon>
        <taxon>Lachnospirales</taxon>
        <taxon>Lachnospiraceae</taxon>
        <taxon>Eisenbergiella</taxon>
    </lineage>
</organism>
<keyword evidence="5 10" id="KW-0597">Phosphoprotein</keyword>
<evidence type="ECO:0000256" key="8">
    <source>
        <dbReference type="ARBA" id="ARBA00024867"/>
    </source>
</evidence>